<evidence type="ECO:0000313" key="9">
    <source>
        <dbReference type="Proteomes" id="UP001497493"/>
    </source>
</evidence>
<dbReference type="InterPro" id="IPR006143">
    <property type="entry name" value="RND_pump_MFP"/>
</dbReference>
<feature type="domain" description="CusB-like beta-barrel" evidence="6">
    <location>
        <begin position="238"/>
        <end position="310"/>
    </location>
</feature>
<keyword evidence="2" id="KW-0175">Coiled coil</keyword>
<dbReference type="SUPFAM" id="SSF111369">
    <property type="entry name" value="HlyD-like secretion proteins"/>
    <property type="match status" value="1"/>
</dbReference>
<dbReference type="Proteomes" id="UP001497493">
    <property type="component" value="Chromosome"/>
</dbReference>
<keyword evidence="3" id="KW-0472">Membrane</keyword>
<keyword evidence="3" id="KW-0812">Transmembrane</keyword>
<dbReference type="Pfam" id="PF25954">
    <property type="entry name" value="Beta-barrel_RND_2"/>
    <property type="match status" value="1"/>
</dbReference>
<proteinExistence type="inferred from homology"/>
<sequence length="393" mass="41472">MAVPQATAGRRRGPWMRYLLPAVAVVVAYFSYAAFKDHGLAVEIGTVNSIYPSQAFTLLNASGYVVAQTKADVASKATGRLEKLEVEEGSVVAQGQILARIDDRDMVAALNQAAANVLVAKTNLEKAEAELRESTLSLNRVRALAAKHFVSSEAVDTEVARHAKAVASVDSAKAEIKAAEAAYEGAKVALDHTLIRAPFAGVVLRKRADVGDILAPFSSTSQSKGAVVSMADLNTLKVEVDVSESSLAKVHLGQPCEVQLDALPDRRYRGVVDQIVPTVDRTKATVTVKVRFLDKDERVLPDMSAKVAFLAKDLPPDQRQPVTAVPGAALVKRGGGEVAFLVDGPKVRQVAVSTGGPLGELVTVTGGLKPGDRVVLQPPAELADGAPIRPAQP</sequence>
<feature type="domain" description="Multidrug resistance protein MdtA-like barrel-sandwich hybrid" evidence="5">
    <location>
        <begin position="70"/>
        <end position="214"/>
    </location>
</feature>
<dbReference type="Gene3D" id="2.40.420.20">
    <property type="match status" value="1"/>
</dbReference>
<dbReference type="EMBL" id="OZ026884">
    <property type="protein sequence ID" value="CAL1240776.1"/>
    <property type="molecule type" value="Genomic_DNA"/>
</dbReference>
<comment type="similarity">
    <text evidence="1">Belongs to the membrane fusion protein (MFP) (TC 8.A.1) family.</text>
</comment>
<dbReference type="InterPro" id="IPR058625">
    <property type="entry name" value="MdtA-like_BSH"/>
</dbReference>
<dbReference type="Pfam" id="PF25989">
    <property type="entry name" value="YknX_C"/>
    <property type="match status" value="1"/>
</dbReference>
<accession>A0ABP1C9F9</accession>
<evidence type="ECO:0000259" key="7">
    <source>
        <dbReference type="Pfam" id="PF25989"/>
    </source>
</evidence>
<protein>
    <submittedName>
        <fullName evidence="8">Acriflavin resistance protein</fullName>
    </submittedName>
</protein>
<organism evidence="8 9">
    <name type="scientific">Candidatus Methylocalor cossyra</name>
    <dbReference type="NCBI Taxonomy" id="3108543"/>
    <lineage>
        <taxon>Bacteria</taxon>
        <taxon>Pseudomonadati</taxon>
        <taxon>Pseudomonadota</taxon>
        <taxon>Gammaproteobacteria</taxon>
        <taxon>Methylococcales</taxon>
        <taxon>Methylococcaceae</taxon>
        <taxon>Candidatus Methylocalor</taxon>
    </lineage>
</organism>
<feature type="domain" description="Multidrug resistance protein MdtA-like alpha-helical hairpin" evidence="4">
    <location>
        <begin position="119"/>
        <end position="193"/>
    </location>
</feature>
<dbReference type="Pfam" id="PF25876">
    <property type="entry name" value="HH_MFP_RND"/>
    <property type="match status" value="1"/>
</dbReference>
<keyword evidence="3" id="KW-1133">Transmembrane helix</keyword>
<feature type="transmembrane region" description="Helical" evidence="3">
    <location>
        <begin position="18"/>
        <end position="35"/>
    </location>
</feature>
<dbReference type="NCBIfam" id="TIGR01730">
    <property type="entry name" value="RND_mfp"/>
    <property type="match status" value="1"/>
</dbReference>
<dbReference type="InterPro" id="IPR058792">
    <property type="entry name" value="Beta-barrel_RND_2"/>
</dbReference>
<feature type="domain" description="YknX-like C-terminal permuted SH3-like" evidence="7">
    <location>
        <begin position="323"/>
        <end position="388"/>
    </location>
</feature>
<keyword evidence="9" id="KW-1185">Reference proteome</keyword>
<name>A0ABP1C9F9_9GAMM</name>
<dbReference type="Gene3D" id="2.40.30.170">
    <property type="match status" value="1"/>
</dbReference>
<evidence type="ECO:0000256" key="1">
    <source>
        <dbReference type="ARBA" id="ARBA00009477"/>
    </source>
</evidence>
<gene>
    <name evidence="8" type="ORF">MECH1_V1_2000</name>
</gene>
<reference evidence="8 9" key="1">
    <citation type="submission" date="2024-04" db="EMBL/GenBank/DDBJ databases">
        <authorList>
            <person name="Cremers G."/>
        </authorList>
    </citation>
    <scope>NUCLEOTIDE SEQUENCE [LARGE SCALE GENOMIC DNA]</scope>
    <source>
        <strain evidence="8">MeCH1-AG</strain>
    </source>
</reference>
<evidence type="ECO:0000259" key="6">
    <source>
        <dbReference type="Pfam" id="PF25954"/>
    </source>
</evidence>
<dbReference type="InterPro" id="IPR058624">
    <property type="entry name" value="MdtA-like_HH"/>
</dbReference>
<dbReference type="InterPro" id="IPR058637">
    <property type="entry name" value="YknX-like_C"/>
</dbReference>
<evidence type="ECO:0000259" key="4">
    <source>
        <dbReference type="Pfam" id="PF25876"/>
    </source>
</evidence>
<dbReference type="Gene3D" id="1.10.287.470">
    <property type="entry name" value="Helix hairpin bin"/>
    <property type="match status" value="1"/>
</dbReference>
<evidence type="ECO:0000256" key="3">
    <source>
        <dbReference type="SAM" id="Phobius"/>
    </source>
</evidence>
<evidence type="ECO:0000313" key="8">
    <source>
        <dbReference type="EMBL" id="CAL1240776.1"/>
    </source>
</evidence>
<dbReference type="PANTHER" id="PTHR30469">
    <property type="entry name" value="MULTIDRUG RESISTANCE PROTEIN MDTA"/>
    <property type="match status" value="1"/>
</dbReference>
<dbReference type="Gene3D" id="2.40.50.100">
    <property type="match status" value="1"/>
</dbReference>
<evidence type="ECO:0000259" key="5">
    <source>
        <dbReference type="Pfam" id="PF25917"/>
    </source>
</evidence>
<dbReference type="Pfam" id="PF25917">
    <property type="entry name" value="BSH_RND"/>
    <property type="match status" value="1"/>
</dbReference>
<evidence type="ECO:0000256" key="2">
    <source>
        <dbReference type="SAM" id="Coils"/>
    </source>
</evidence>
<dbReference type="PANTHER" id="PTHR30469:SF38">
    <property type="entry name" value="HLYD FAMILY SECRETION PROTEIN"/>
    <property type="match status" value="1"/>
</dbReference>
<feature type="coiled-coil region" evidence="2">
    <location>
        <begin position="110"/>
        <end position="189"/>
    </location>
</feature>